<evidence type="ECO:0000256" key="3">
    <source>
        <dbReference type="ARBA" id="ARBA00023002"/>
    </source>
</evidence>
<dbReference type="SUPFAM" id="SSF46977">
    <property type="entry name" value="Succinate dehydrogenase/fumarate reductase flavoprotein C-terminal domain"/>
    <property type="match status" value="1"/>
</dbReference>
<dbReference type="PANTHER" id="PTHR11632">
    <property type="entry name" value="SUCCINATE DEHYDROGENASE 2 FLAVOPROTEIN SUBUNIT"/>
    <property type="match status" value="1"/>
</dbReference>
<dbReference type="GO" id="GO:0016491">
    <property type="term" value="F:oxidoreductase activity"/>
    <property type="evidence" value="ECO:0007669"/>
    <property type="project" value="UniProtKB-KW"/>
</dbReference>
<protein>
    <submittedName>
        <fullName evidence="6">FAD-binding protein</fullName>
    </submittedName>
</protein>
<organism evidence="6 7">
    <name type="scientific">Marinimicrococcus flavescens</name>
    <dbReference type="NCBI Taxonomy" id="3031815"/>
    <lineage>
        <taxon>Bacteria</taxon>
        <taxon>Pseudomonadati</taxon>
        <taxon>Pseudomonadota</taxon>
        <taxon>Alphaproteobacteria</taxon>
        <taxon>Geminicoccales</taxon>
        <taxon>Geminicoccaceae</taxon>
        <taxon>Marinimicrococcus</taxon>
    </lineage>
</organism>
<dbReference type="PANTHER" id="PTHR11632:SF51">
    <property type="entry name" value="SUCCINATE DEHYDROGENASE [UBIQUINONE] FLAVOPROTEIN SUBUNIT, MITOCHONDRIAL"/>
    <property type="match status" value="1"/>
</dbReference>
<dbReference type="Gene3D" id="1.20.58.100">
    <property type="entry name" value="Fumarate reductase/succinate dehydrogenase flavoprotein-like, C-terminal domain"/>
    <property type="match status" value="1"/>
</dbReference>
<dbReference type="InterPro" id="IPR015939">
    <property type="entry name" value="Fum_Rdtase/Succ_DH_flav-like_C"/>
</dbReference>
<comment type="caution">
    <text evidence="6">The sequence shown here is derived from an EMBL/GenBank/DDBJ whole genome shotgun (WGS) entry which is preliminary data.</text>
</comment>
<accession>A0AAP3XS06</accession>
<evidence type="ECO:0000256" key="1">
    <source>
        <dbReference type="ARBA" id="ARBA00001974"/>
    </source>
</evidence>
<keyword evidence="2" id="KW-0285">Flavoprotein</keyword>
<sequence>MPISFQPAEIDAIETDLLVLGGGLSGFRAAVAARETGCTVAHAYLARGASPYIIGANVPLGHADPADDPECYAADMIAGGYGLSDRRLVHALAHHAVASFEDMVRLGVPFARGERGFLQRHLSGNTWPRSVYVPEGIGKVALEHLAARASTIGVQALAGRRVVALLGDGGEVVGALLADRRTQRFTAVHARAVILAMGGIGRLYADSTYPSDVAADAYALALEAGARLIDMEFVQFEPLVTVHPAGCRGMEMPTAMLGDGAPLLDAAGERFMFRYNPEHGERQIEKARLSLCIQQEIDGGRGFADGSVLLDTTTLPRDTLESYVAHCKRLRGAGLEPSAEGPRVRPAAHSEMGGVFIDATGATETPGLFACGEASGGIHGASRLAGNGGGETMAMGWLVGRAAARALAQGPQPAARDWRTIHAAAFARLAGGDGGTGTAAEIKEAIRASMGAAAGLYRTGPGLGAGLRELEDLARHAAGLPANDMESALEARSARNMALVAGLILRAALARTESRGAHQRRDHPRQDDERWARHLAFRLTPEGMVTMDTLPIH</sequence>
<dbReference type="Gene3D" id="3.90.700.10">
    <property type="entry name" value="Succinate dehydrogenase/fumarate reductase flavoprotein, catalytic domain"/>
    <property type="match status" value="1"/>
</dbReference>
<dbReference type="InterPro" id="IPR030664">
    <property type="entry name" value="SdhA/FrdA/AprA"/>
</dbReference>
<evidence type="ECO:0000313" key="6">
    <source>
        <dbReference type="EMBL" id="MDF1586969.1"/>
    </source>
</evidence>
<dbReference type="InterPro" id="IPR037099">
    <property type="entry name" value="Fum_R/Succ_DH_flav-like_C_sf"/>
</dbReference>
<keyword evidence="3" id="KW-0560">Oxidoreductase</keyword>
<dbReference type="InterPro" id="IPR003953">
    <property type="entry name" value="FAD-dep_OxRdtase_2_FAD-bd"/>
</dbReference>
<dbReference type="Pfam" id="PF00890">
    <property type="entry name" value="FAD_binding_2"/>
    <property type="match status" value="1"/>
</dbReference>
<evidence type="ECO:0000256" key="2">
    <source>
        <dbReference type="ARBA" id="ARBA00022630"/>
    </source>
</evidence>
<dbReference type="AlphaFoldDB" id="A0AAP3XS06"/>
<evidence type="ECO:0000259" key="4">
    <source>
        <dbReference type="Pfam" id="PF00890"/>
    </source>
</evidence>
<keyword evidence="7" id="KW-1185">Reference proteome</keyword>
<dbReference type="RefSeq" id="WP_327789390.1">
    <property type="nucleotide sequence ID" value="NZ_JARGEQ010000102.1"/>
</dbReference>
<reference evidence="6 7" key="1">
    <citation type="submission" date="2023-03" db="EMBL/GenBank/DDBJ databases">
        <title>YIM 152171 draft genome.</title>
        <authorList>
            <person name="Yang Z."/>
        </authorList>
    </citation>
    <scope>NUCLEOTIDE SEQUENCE [LARGE SCALE GENOMIC DNA]</scope>
    <source>
        <strain evidence="6 7">YIM 152171</strain>
    </source>
</reference>
<proteinExistence type="predicted"/>
<name>A0AAP3XS06_9PROT</name>
<dbReference type="InterPro" id="IPR036188">
    <property type="entry name" value="FAD/NAD-bd_sf"/>
</dbReference>
<gene>
    <name evidence="6" type="ORF">PZ740_11330</name>
</gene>
<dbReference type="Proteomes" id="UP001301140">
    <property type="component" value="Unassembled WGS sequence"/>
</dbReference>
<dbReference type="SUPFAM" id="SSF51905">
    <property type="entry name" value="FAD/NAD(P)-binding domain"/>
    <property type="match status" value="1"/>
</dbReference>
<dbReference type="Pfam" id="PF02910">
    <property type="entry name" value="Succ_DH_flav_C"/>
    <property type="match status" value="1"/>
</dbReference>
<evidence type="ECO:0000313" key="7">
    <source>
        <dbReference type="Proteomes" id="UP001301140"/>
    </source>
</evidence>
<dbReference type="Gene3D" id="3.50.50.60">
    <property type="entry name" value="FAD/NAD(P)-binding domain"/>
    <property type="match status" value="1"/>
</dbReference>
<dbReference type="SUPFAM" id="SSF56425">
    <property type="entry name" value="Succinate dehydrogenase/fumarate reductase flavoprotein, catalytic domain"/>
    <property type="match status" value="1"/>
</dbReference>
<dbReference type="PRINTS" id="PR00368">
    <property type="entry name" value="FADPNR"/>
</dbReference>
<dbReference type="PIRSF" id="PIRSF000171">
    <property type="entry name" value="SDHA_APRA_LASPO"/>
    <property type="match status" value="1"/>
</dbReference>
<dbReference type="EMBL" id="JARGEQ010000102">
    <property type="protein sequence ID" value="MDF1586969.1"/>
    <property type="molecule type" value="Genomic_DNA"/>
</dbReference>
<evidence type="ECO:0000259" key="5">
    <source>
        <dbReference type="Pfam" id="PF02910"/>
    </source>
</evidence>
<dbReference type="InterPro" id="IPR027477">
    <property type="entry name" value="Succ_DH/fumarate_Rdtase_cat_sf"/>
</dbReference>
<feature type="domain" description="FAD-dependent oxidoreductase 2 FAD-binding" evidence="4">
    <location>
        <begin position="16"/>
        <end position="388"/>
    </location>
</feature>
<feature type="domain" description="Fumarate reductase/succinate dehydrogenase flavoprotein-like C-terminal" evidence="5">
    <location>
        <begin position="445"/>
        <end position="550"/>
    </location>
</feature>
<comment type="cofactor">
    <cofactor evidence="1">
        <name>FAD</name>
        <dbReference type="ChEBI" id="CHEBI:57692"/>
    </cofactor>
</comment>